<dbReference type="GO" id="GO:0003723">
    <property type="term" value="F:RNA binding"/>
    <property type="evidence" value="ECO:0007669"/>
    <property type="project" value="UniProtKB-UniRule"/>
</dbReference>
<dbReference type="InterPro" id="IPR002716">
    <property type="entry name" value="PIN_dom"/>
</dbReference>
<dbReference type="InterPro" id="IPR029060">
    <property type="entry name" value="PIN-like_dom_sf"/>
</dbReference>
<dbReference type="InterPro" id="IPR004087">
    <property type="entry name" value="KH_dom"/>
</dbReference>
<dbReference type="RefSeq" id="WP_009887529.1">
    <property type="nucleotide sequence ID" value="NZ_CP015363.1"/>
</dbReference>
<reference evidence="5 6" key="1">
    <citation type="submission" date="2011-10" db="EMBL/GenBank/DDBJ databases">
        <title>Metabolic and evolutionary patterns in the extreme acidophile Ferroplasma acidiphilum.</title>
        <authorList>
            <person name="Golyshina O.V."/>
            <person name="Kozyavkin S.A."/>
            <person name="Tatusov R.L."/>
            <person name="Slesarev A.I."/>
            <person name="Golyshin P.N."/>
        </authorList>
    </citation>
    <scope>NUCLEOTIDE SEQUENCE [LARGE SCALE GENOMIC DNA]</scope>
    <source>
        <strain evidence="6">Y</strain>
    </source>
</reference>
<evidence type="ECO:0000259" key="4">
    <source>
        <dbReference type="SMART" id="SM00670"/>
    </source>
</evidence>
<dbReference type="KEGG" id="fai:FAD_0474"/>
<dbReference type="InterPro" id="IPR027417">
    <property type="entry name" value="P-loop_NTPase"/>
</dbReference>
<dbReference type="SUPFAM" id="SSF52540">
    <property type="entry name" value="P-loop containing nucleoside triphosphate hydrolases"/>
    <property type="match status" value="1"/>
</dbReference>
<accession>A0A1V0N2S0</accession>
<proteinExistence type="inferred from homology"/>
<evidence type="ECO:0000313" key="5">
    <source>
        <dbReference type="EMBL" id="ARD84389.1"/>
    </source>
</evidence>
<dbReference type="SMART" id="SM00322">
    <property type="entry name" value="KH"/>
    <property type="match status" value="1"/>
</dbReference>
<feature type="domain" description="PIN" evidence="4">
    <location>
        <begin position="1"/>
        <end position="113"/>
    </location>
</feature>
<dbReference type="SUPFAM" id="SSF54814">
    <property type="entry name" value="Prokaryotic type KH domain (KH-domain type II)"/>
    <property type="match status" value="1"/>
</dbReference>
<dbReference type="CDD" id="cd09878">
    <property type="entry name" value="PIN_VapC_VirB11L-ATPase-like"/>
    <property type="match status" value="1"/>
</dbReference>
<dbReference type="Gene3D" id="3.40.50.1010">
    <property type="entry name" value="5'-nuclease"/>
    <property type="match status" value="1"/>
</dbReference>
<dbReference type="InterPro" id="IPR009019">
    <property type="entry name" value="KH_sf_prok-type"/>
</dbReference>
<dbReference type="EMBL" id="CP015363">
    <property type="protein sequence ID" value="ARD84389.1"/>
    <property type="molecule type" value="Genomic_DNA"/>
</dbReference>
<comment type="similarity">
    <text evidence="1">In the N-terminal section; belongs to the PINc/VapC protein family.</text>
</comment>
<evidence type="ECO:0000256" key="2">
    <source>
        <dbReference type="PROSITE-ProRule" id="PRU00117"/>
    </source>
</evidence>
<dbReference type="NCBIfam" id="NF010335">
    <property type="entry name" value="PRK13764.1"/>
    <property type="match status" value="1"/>
</dbReference>
<keyword evidence="6" id="KW-1185">Reference proteome</keyword>
<dbReference type="GeneID" id="31675983"/>
<evidence type="ECO:0000313" key="6">
    <source>
        <dbReference type="Proteomes" id="UP000192050"/>
    </source>
</evidence>
<dbReference type="SUPFAM" id="SSF88723">
    <property type="entry name" value="PIN domain-like"/>
    <property type="match status" value="1"/>
</dbReference>
<sequence length="607" mass="67833">MDYVPDTSVIVSGKFREYVAGKNDVRVILAEAMIAEIEHQANEGRSIGFTALEELKKLRELSDSGKIYIDIMGNRPMEWQIKNAHSGEIDNIIRNIALDNAATLVTGDHIQSIIASIKGINVIYIKGEEKDARDIQEFFDEYTSSVHLKAGMKPLIKTGKPGEVVLKELDYVVSNDELERIAYNIVQRGKFEDQSFIEMDMFGATVIQLKNLRIVITRPPFSDIMEITAVRPVVKTSIEDYKLDKRVMDRLQNKAYGILVAGSPGAGKSTFVTALAEYYASQNKIVKTMEKPRDLQVNDSITQYTTLEGDMEKTGDILLLVREDYTVFDEMRVTSDFKVYSDLRLAGVGMVGVVHSTRAVDAIQRFVGRIELGLIPQVVDTVLFIDGGKVSQVLTTDYQIKIPYGLNQEDLARPVIVIRDFLKNKPVSEIYTFGDQVVVIPVGDEKNGANPLFAIAAAKIREDMMKLLETDHVDVQIVSEGRVIIKVPDAKIPRLIGRKGETVTALEKSYGLKIDVDTLSDDVNVMQDALIEIKNKTIFIDVGSRNRPVKLYVDGIAMLSARSSAKGMIKLRINSDTGNTVYKYIKQGKKLQYMVMEESEPSSSHSR</sequence>
<dbReference type="Gene3D" id="3.40.50.300">
    <property type="entry name" value="P-loop containing nucleotide triphosphate hydrolases"/>
    <property type="match status" value="1"/>
</dbReference>
<dbReference type="InterPro" id="IPR036612">
    <property type="entry name" value="KH_dom_type_1_sf"/>
</dbReference>
<dbReference type="Pfam" id="PF00013">
    <property type="entry name" value="KH_1"/>
    <property type="match status" value="1"/>
</dbReference>
<dbReference type="AlphaFoldDB" id="A0A1V0N2S0"/>
<dbReference type="PANTHER" id="PTHR11603:SF147">
    <property type="entry name" value="MEMBRANE PROTEIN"/>
    <property type="match status" value="1"/>
</dbReference>
<dbReference type="InterPro" id="IPR004088">
    <property type="entry name" value="KH_dom_type_1"/>
</dbReference>
<evidence type="ECO:0000259" key="3">
    <source>
        <dbReference type="SMART" id="SM00322"/>
    </source>
</evidence>
<protein>
    <submittedName>
        <fullName evidence="5">ATPase</fullName>
    </submittedName>
</protein>
<dbReference type="Proteomes" id="UP000192050">
    <property type="component" value="Chromosome"/>
</dbReference>
<dbReference type="STRING" id="74969.FAD_0474"/>
<gene>
    <name evidence="5" type="ORF">FAD_0474</name>
</gene>
<dbReference type="OrthoDB" id="7146at2157"/>
<name>A0A1V0N2S0_9ARCH</name>
<organism evidence="5 6">
    <name type="scientific">Ferroplasma acidiphilum</name>
    <dbReference type="NCBI Taxonomy" id="74969"/>
    <lineage>
        <taxon>Archaea</taxon>
        <taxon>Methanobacteriati</taxon>
        <taxon>Thermoplasmatota</taxon>
        <taxon>Thermoplasmata</taxon>
        <taxon>Thermoplasmatales</taxon>
        <taxon>Ferroplasmaceae</taxon>
        <taxon>Ferroplasma</taxon>
    </lineage>
</organism>
<dbReference type="PROSITE" id="PS50084">
    <property type="entry name" value="KH_TYPE_1"/>
    <property type="match status" value="1"/>
</dbReference>
<dbReference type="GeneID" id="16025678"/>
<evidence type="ECO:0000256" key="1">
    <source>
        <dbReference type="ARBA" id="ARBA00046345"/>
    </source>
</evidence>
<feature type="domain" description="K Homology" evidence="3">
    <location>
        <begin position="479"/>
        <end position="535"/>
    </location>
</feature>
<dbReference type="PANTHER" id="PTHR11603">
    <property type="entry name" value="AAA FAMILY ATPASE"/>
    <property type="match status" value="1"/>
</dbReference>
<dbReference type="InterPro" id="IPR052041">
    <property type="entry name" value="Nucleic_acid_metab_PIN/TRAM"/>
</dbReference>
<dbReference type="SMART" id="SM00670">
    <property type="entry name" value="PINc"/>
    <property type="match status" value="1"/>
</dbReference>
<dbReference type="Gene3D" id="3.30.1370.10">
    <property type="entry name" value="K Homology domain, type 1"/>
    <property type="match status" value="1"/>
</dbReference>
<keyword evidence="2" id="KW-0694">RNA-binding</keyword>